<proteinExistence type="predicted"/>
<evidence type="ECO:0000313" key="2">
    <source>
        <dbReference type="Proteomes" id="UP001150062"/>
    </source>
</evidence>
<comment type="caution">
    <text evidence="1">The sequence shown here is derived from an EMBL/GenBank/DDBJ whole genome shotgun (WGS) entry which is preliminary data.</text>
</comment>
<gene>
    <name evidence="1" type="ORF">M0813_13873</name>
</gene>
<organism evidence="1 2">
    <name type="scientific">Anaeramoeba flamelloides</name>
    <dbReference type="NCBI Taxonomy" id="1746091"/>
    <lineage>
        <taxon>Eukaryota</taxon>
        <taxon>Metamonada</taxon>
        <taxon>Anaeramoebidae</taxon>
        <taxon>Anaeramoeba</taxon>
    </lineage>
</organism>
<reference evidence="1" key="1">
    <citation type="submission" date="2022-08" db="EMBL/GenBank/DDBJ databases">
        <title>Novel sulfate-reducing endosymbionts in the free-living metamonad Anaeramoeba.</title>
        <authorList>
            <person name="Jerlstrom-Hultqvist J."/>
            <person name="Cepicka I."/>
            <person name="Gallot-Lavallee L."/>
            <person name="Salas-Leiva D."/>
            <person name="Curtis B.A."/>
            <person name="Zahonova K."/>
            <person name="Pipaliya S."/>
            <person name="Dacks J."/>
            <person name="Roger A.J."/>
        </authorList>
    </citation>
    <scope>NUCLEOTIDE SEQUENCE</scope>
    <source>
        <strain evidence="1">Schooner1</strain>
    </source>
</reference>
<evidence type="ECO:0000313" key="1">
    <source>
        <dbReference type="EMBL" id="KAJ6252810.1"/>
    </source>
</evidence>
<name>A0ABQ8Z7M8_9EUKA</name>
<accession>A0ABQ8Z7M8</accession>
<dbReference type="Proteomes" id="UP001150062">
    <property type="component" value="Unassembled WGS sequence"/>
</dbReference>
<dbReference type="EMBL" id="JAOAOG010000039">
    <property type="protein sequence ID" value="KAJ6252810.1"/>
    <property type="molecule type" value="Genomic_DNA"/>
</dbReference>
<sequence>MVKSELCCTCFERNRLPFESFVYCQIKMNEQNLLNSGGVLEELPDLTQLAIIQIRSINAVKPKYNAIKLLNQKMPGLQF</sequence>
<keyword evidence="2" id="KW-1185">Reference proteome</keyword>
<protein>
    <submittedName>
        <fullName evidence="1">Uncharacterized protein</fullName>
    </submittedName>
</protein>